<dbReference type="AlphaFoldDB" id="A0A6H0DRD8"/>
<evidence type="ECO:0000256" key="2">
    <source>
        <dbReference type="ARBA" id="ARBA00010761"/>
    </source>
</evidence>
<name>A0A6H0DRD8_PROAM</name>
<dbReference type="GO" id="GO:0003723">
    <property type="term" value="F:RNA binding"/>
    <property type="evidence" value="ECO:0007669"/>
    <property type="project" value="InterPro"/>
</dbReference>
<evidence type="ECO:0000256" key="6">
    <source>
        <dbReference type="ARBA" id="ARBA00023274"/>
    </source>
</evidence>
<dbReference type="PANTHER" id="PTHR11760:SF42">
    <property type="entry name" value="SMALL RIBOSOMAL SUBUNIT PROTEIN US3C"/>
    <property type="match status" value="1"/>
</dbReference>
<sequence length="211" mass="25150">MTKINPLSFRLNIIPNYHYFWFSNKKFYSINLCETNKIKYCFINYFKNKKINVNNVISHIIIKKQNNLIQIKIIILDFLNFKLIKKFNKDSNFRTKFINFKGLKFNIKVQRIKEPYLNPKVIAKYILFQLTKGITLNKIKEKVLYKIYNEKKIKGIKVKISGRTSSKVIGHKTWIKEGLLPLQTIKEKIKFCSYSVKTNNGLLGIKIWIYI</sequence>
<protein>
    <recommendedName>
        <fullName evidence="7">Small ribosomal subunit protein uS3c</fullName>
    </recommendedName>
</protein>
<dbReference type="NCBIfam" id="TIGR01009">
    <property type="entry name" value="rpsC_bact"/>
    <property type="match status" value="1"/>
</dbReference>
<geneLocation type="plastid" evidence="9"/>
<dbReference type="GO" id="GO:0009507">
    <property type="term" value="C:chloroplast"/>
    <property type="evidence" value="ECO:0007669"/>
    <property type="project" value="UniProtKB-SubCell"/>
</dbReference>
<dbReference type="GO" id="GO:0006412">
    <property type="term" value="P:translation"/>
    <property type="evidence" value="ECO:0007669"/>
    <property type="project" value="InterPro"/>
</dbReference>
<keyword evidence="5 9" id="KW-0689">Ribosomal protein</keyword>
<comment type="similarity">
    <text evidence="2">Belongs to the universal ribosomal protein uS3 family.</text>
</comment>
<evidence type="ECO:0000256" key="5">
    <source>
        <dbReference type="ARBA" id="ARBA00022980"/>
    </source>
</evidence>
<feature type="domain" description="Small ribosomal subunit protein uS3 C-terminal" evidence="8">
    <location>
        <begin position="128"/>
        <end position="209"/>
    </location>
</feature>
<dbReference type="EMBL" id="MT075717">
    <property type="protein sequence ID" value="QIS92021.1"/>
    <property type="molecule type" value="Genomic_DNA"/>
</dbReference>
<keyword evidence="3" id="KW-0150">Chloroplast</keyword>
<dbReference type="InterPro" id="IPR005704">
    <property type="entry name" value="Ribosomal_uS3_bac-typ"/>
</dbReference>
<dbReference type="SUPFAM" id="SSF54821">
    <property type="entry name" value="Ribosomal protein S3 C-terminal domain"/>
    <property type="match status" value="1"/>
</dbReference>
<keyword evidence="4 9" id="KW-0934">Plastid</keyword>
<dbReference type="GO" id="GO:0003735">
    <property type="term" value="F:structural constituent of ribosome"/>
    <property type="evidence" value="ECO:0007669"/>
    <property type="project" value="InterPro"/>
</dbReference>
<gene>
    <name evidence="9" type="primary">rps3</name>
</gene>
<reference evidence="9" key="1">
    <citation type="journal article" date="2020" name="Plants (Basel)">
        <title>The First Plastid Genome of the Holoparasitic Genus Prosopanche (Hydnoraceae).</title>
        <authorList>
            <person name="Jost M."/>
            <person name="Naumann J."/>
            <person name="Rocamundi N."/>
            <person name="Cocucci A.A."/>
            <person name="Wanke S."/>
        </authorList>
    </citation>
    <scope>NUCLEOTIDE SEQUENCE</scope>
</reference>
<organism evidence="9">
    <name type="scientific">Prosopanche americana</name>
    <dbReference type="NCBI Taxonomy" id="29816"/>
    <lineage>
        <taxon>Eukaryota</taxon>
        <taxon>Viridiplantae</taxon>
        <taxon>Streptophyta</taxon>
        <taxon>Embryophyta</taxon>
        <taxon>Tracheophyta</taxon>
        <taxon>Spermatophyta</taxon>
        <taxon>Magnoliopsida</taxon>
        <taxon>Magnoliidae</taxon>
        <taxon>Piperales</taxon>
        <taxon>Hydnoraceae</taxon>
        <taxon>Prosopanche</taxon>
    </lineage>
</organism>
<dbReference type="SUPFAM" id="SSF54814">
    <property type="entry name" value="Prokaryotic type KH domain (KH-domain type II)"/>
    <property type="match status" value="1"/>
</dbReference>
<dbReference type="PANTHER" id="PTHR11760">
    <property type="entry name" value="30S/40S RIBOSOMAL PROTEIN S3"/>
    <property type="match status" value="1"/>
</dbReference>
<comment type="subcellular location">
    <subcellularLocation>
        <location evidence="1">Plastid</location>
        <location evidence="1">Chloroplast</location>
    </subcellularLocation>
</comment>
<evidence type="ECO:0000256" key="1">
    <source>
        <dbReference type="ARBA" id="ARBA00004229"/>
    </source>
</evidence>
<proteinExistence type="inferred from homology"/>
<dbReference type="InterPro" id="IPR001351">
    <property type="entry name" value="Ribosomal_uS3_C"/>
</dbReference>
<keyword evidence="6" id="KW-0687">Ribonucleoprotein</keyword>
<dbReference type="InterPro" id="IPR009019">
    <property type="entry name" value="KH_sf_prok-type"/>
</dbReference>
<evidence type="ECO:0000256" key="7">
    <source>
        <dbReference type="ARBA" id="ARBA00035154"/>
    </source>
</evidence>
<dbReference type="Pfam" id="PF00189">
    <property type="entry name" value="Ribosomal_S3_C"/>
    <property type="match status" value="1"/>
</dbReference>
<evidence type="ECO:0000256" key="3">
    <source>
        <dbReference type="ARBA" id="ARBA00022528"/>
    </source>
</evidence>
<dbReference type="Gene3D" id="3.30.1140.32">
    <property type="entry name" value="Ribosomal protein S3, C-terminal domain"/>
    <property type="match status" value="1"/>
</dbReference>
<accession>A0A6H0DRD8</accession>
<evidence type="ECO:0000256" key="4">
    <source>
        <dbReference type="ARBA" id="ARBA00022640"/>
    </source>
</evidence>
<dbReference type="GO" id="GO:0022627">
    <property type="term" value="C:cytosolic small ribosomal subunit"/>
    <property type="evidence" value="ECO:0007669"/>
    <property type="project" value="TreeGrafter"/>
</dbReference>
<dbReference type="InterPro" id="IPR057258">
    <property type="entry name" value="Ribosomal_uS3"/>
</dbReference>
<evidence type="ECO:0000313" key="9">
    <source>
        <dbReference type="EMBL" id="QIS92021.1"/>
    </source>
</evidence>
<dbReference type="InterPro" id="IPR036419">
    <property type="entry name" value="Ribosomal_S3_C_sf"/>
</dbReference>
<evidence type="ECO:0000259" key="8">
    <source>
        <dbReference type="Pfam" id="PF00189"/>
    </source>
</evidence>